<evidence type="ECO:0000313" key="2">
    <source>
        <dbReference type="Proteomes" id="UP001642540"/>
    </source>
</evidence>
<reference evidence="1 2" key="1">
    <citation type="submission" date="2024-08" db="EMBL/GenBank/DDBJ databases">
        <authorList>
            <person name="Cucini C."/>
            <person name="Frati F."/>
        </authorList>
    </citation>
    <scope>NUCLEOTIDE SEQUENCE [LARGE SCALE GENOMIC DNA]</scope>
</reference>
<accession>A0ABP1RGR7</accession>
<gene>
    <name evidence="1" type="ORF">ODALV1_LOCUS21979</name>
</gene>
<name>A0ABP1RGR7_9HEXA</name>
<evidence type="ECO:0000313" key="1">
    <source>
        <dbReference type="EMBL" id="CAL8127820.1"/>
    </source>
</evidence>
<protein>
    <submittedName>
        <fullName evidence="1">Uncharacterized protein</fullName>
    </submittedName>
</protein>
<comment type="caution">
    <text evidence="1">The sequence shown here is derived from an EMBL/GenBank/DDBJ whole genome shotgun (WGS) entry which is preliminary data.</text>
</comment>
<dbReference type="Proteomes" id="UP001642540">
    <property type="component" value="Unassembled WGS sequence"/>
</dbReference>
<proteinExistence type="predicted"/>
<sequence>MSLAFGFNSDNLVRDWALLVSSTVRSDTWRVNRVITDADQFWANVLRDNTITWTNLTRRFIPQKSLLRGDVEQFDSCLYAIYWLTSGHRNTSSSQAKDEET</sequence>
<keyword evidence="2" id="KW-1185">Reference proteome</keyword>
<organism evidence="1 2">
    <name type="scientific">Orchesella dallaii</name>
    <dbReference type="NCBI Taxonomy" id="48710"/>
    <lineage>
        <taxon>Eukaryota</taxon>
        <taxon>Metazoa</taxon>
        <taxon>Ecdysozoa</taxon>
        <taxon>Arthropoda</taxon>
        <taxon>Hexapoda</taxon>
        <taxon>Collembola</taxon>
        <taxon>Entomobryomorpha</taxon>
        <taxon>Entomobryoidea</taxon>
        <taxon>Orchesellidae</taxon>
        <taxon>Orchesellinae</taxon>
        <taxon>Orchesella</taxon>
    </lineage>
</organism>
<dbReference type="EMBL" id="CAXLJM020000072">
    <property type="protein sequence ID" value="CAL8127820.1"/>
    <property type="molecule type" value="Genomic_DNA"/>
</dbReference>